<evidence type="ECO:0000313" key="2">
    <source>
        <dbReference type="EMBL" id="AWH86462.1"/>
    </source>
</evidence>
<dbReference type="EMBL" id="CP029186">
    <property type="protein sequence ID" value="AWH86462.1"/>
    <property type="molecule type" value="Genomic_DNA"/>
</dbReference>
<feature type="domain" description="Winged helix DNA-binding" evidence="1">
    <location>
        <begin position="16"/>
        <end position="95"/>
    </location>
</feature>
<protein>
    <submittedName>
        <fullName evidence="2">Transcriptional regulator</fullName>
    </submittedName>
</protein>
<dbReference type="AlphaFoldDB" id="A0A2S1R1H6"/>
<organism evidence="2 3">
    <name type="scientific">Flavobacterium album</name>
    <dbReference type="NCBI Taxonomy" id="2175091"/>
    <lineage>
        <taxon>Bacteria</taxon>
        <taxon>Pseudomonadati</taxon>
        <taxon>Bacteroidota</taxon>
        <taxon>Flavobacteriia</taxon>
        <taxon>Flavobacteriales</taxon>
        <taxon>Flavobacteriaceae</taxon>
        <taxon>Flavobacterium</taxon>
    </lineage>
</organism>
<name>A0A2S1R1H6_9FLAO</name>
<dbReference type="SUPFAM" id="SSF46785">
    <property type="entry name" value="Winged helix' DNA-binding domain"/>
    <property type="match status" value="1"/>
</dbReference>
<evidence type="ECO:0000313" key="3">
    <source>
        <dbReference type="Proteomes" id="UP000244929"/>
    </source>
</evidence>
<dbReference type="OrthoDB" id="9800369at2"/>
<proteinExistence type="predicted"/>
<evidence type="ECO:0000259" key="1">
    <source>
        <dbReference type="Pfam" id="PF13601"/>
    </source>
</evidence>
<dbReference type="InterPro" id="IPR027395">
    <property type="entry name" value="WH_DNA-bd_dom"/>
</dbReference>
<dbReference type="Pfam" id="PF13601">
    <property type="entry name" value="HTH_34"/>
    <property type="match status" value="1"/>
</dbReference>
<keyword evidence="3" id="KW-1185">Reference proteome</keyword>
<accession>A0A2S1R1H6</accession>
<dbReference type="RefSeq" id="WP_108779185.1">
    <property type="nucleotide sequence ID" value="NZ_CP029186.1"/>
</dbReference>
<reference evidence="2 3" key="1">
    <citation type="submission" date="2018-04" db="EMBL/GenBank/DDBJ databases">
        <title>Genome sequencing of Flavobacterium sp. HYN0059.</title>
        <authorList>
            <person name="Yi H."/>
            <person name="Baek C."/>
        </authorList>
    </citation>
    <scope>NUCLEOTIDE SEQUENCE [LARGE SCALE GENOMIC DNA]</scope>
    <source>
        <strain evidence="2 3">HYN0059</strain>
    </source>
</reference>
<dbReference type="PANTHER" id="PTHR37318:SF1">
    <property type="entry name" value="BSL7504 PROTEIN"/>
    <property type="match status" value="1"/>
</dbReference>
<dbReference type="KEGG" id="falb:HYN59_15695"/>
<dbReference type="InterPro" id="IPR036388">
    <property type="entry name" value="WH-like_DNA-bd_sf"/>
</dbReference>
<dbReference type="InterPro" id="IPR036390">
    <property type="entry name" value="WH_DNA-bd_sf"/>
</dbReference>
<gene>
    <name evidence="2" type="ORF">HYN59_15695</name>
</gene>
<dbReference type="Gene3D" id="1.10.10.10">
    <property type="entry name" value="Winged helix-like DNA-binding domain superfamily/Winged helix DNA-binding domain"/>
    <property type="match status" value="1"/>
</dbReference>
<sequence length="106" mass="12394">MKSILEHIDKTLEHRIRLGIMSILMVNEYADFRTLKELLGVTDGSLSGHLKALETENYITIGKQFTRNKPITRYTATKEGRVAFSAHIADFEKLIRKERYFFIYKL</sequence>
<dbReference type="PANTHER" id="PTHR37318">
    <property type="entry name" value="BSL7504 PROTEIN"/>
    <property type="match status" value="1"/>
</dbReference>
<dbReference type="Proteomes" id="UP000244929">
    <property type="component" value="Chromosome"/>
</dbReference>